<protein>
    <recommendedName>
        <fullName evidence="2">Peptide chain release factor domain-containing protein</fullName>
    </recommendedName>
</protein>
<dbReference type="Gene3D" id="6.10.140.1950">
    <property type="match status" value="1"/>
</dbReference>
<sequence>MFEAVEELIGEHADLEKRLADPAVHADQREARRLNKRYAELTPVITAYRAWKQAGDDIETARELAQDDPTSWTRSRSWSRAANS</sequence>
<dbReference type="Proteomes" id="UP000301309">
    <property type="component" value="Unassembled WGS sequence"/>
</dbReference>
<dbReference type="InterPro" id="IPR005139">
    <property type="entry name" value="PCRF"/>
</dbReference>
<evidence type="ECO:0000259" key="2">
    <source>
        <dbReference type="Pfam" id="PF03462"/>
    </source>
</evidence>
<evidence type="ECO:0000256" key="1">
    <source>
        <dbReference type="SAM" id="MobiDB-lite"/>
    </source>
</evidence>
<evidence type="ECO:0000313" key="3">
    <source>
        <dbReference type="EMBL" id="GDY56675.1"/>
    </source>
</evidence>
<feature type="compositionally biased region" description="Low complexity" evidence="1">
    <location>
        <begin position="70"/>
        <end position="84"/>
    </location>
</feature>
<reference evidence="3 4" key="1">
    <citation type="journal article" date="2020" name="Int. J. Syst. Evol. Microbiol.">
        <title>Reclassification of Streptomyces castelarensis and Streptomyces sporoclivatus as later heterotypic synonyms of Streptomyces antimycoticus.</title>
        <authorList>
            <person name="Komaki H."/>
            <person name="Tamura T."/>
        </authorList>
    </citation>
    <scope>NUCLEOTIDE SEQUENCE [LARGE SCALE GENOMIC DNA]</scope>
    <source>
        <strain evidence="3 4">NBRC 13459</strain>
    </source>
</reference>
<dbReference type="EMBL" id="BJHW01000001">
    <property type="protein sequence ID" value="GDY56675.1"/>
    <property type="molecule type" value="Genomic_DNA"/>
</dbReference>
<organism evidence="3 4">
    <name type="scientific">Streptomyces violaceusniger</name>
    <dbReference type="NCBI Taxonomy" id="68280"/>
    <lineage>
        <taxon>Bacteria</taxon>
        <taxon>Bacillati</taxon>
        <taxon>Actinomycetota</taxon>
        <taxon>Actinomycetes</taxon>
        <taxon>Kitasatosporales</taxon>
        <taxon>Streptomycetaceae</taxon>
        <taxon>Streptomyces</taxon>
        <taxon>Streptomyces violaceusniger group</taxon>
    </lineage>
</organism>
<dbReference type="GO" id="GO:0006415">
    <property type="term" value="P:translational termination"/>
    <property type="evidence" value="ECO:0007669"/>
    <property type="project" value="InterPro"/>
</dbReference>
<evidence type="ECO:0000313" key="4">
    <source>
        <dbReference type="Proteomes" id="UP000301309"/>
    </source>
</evidence>
<dbReference type="SUPFAM" id="SSF75620">
    <property type="entry name" value="Release factor"/>
    <property type="match status" value="1"/>
</dbReference>
<feature type="domain" description="Peptide chain release factor" evidence="2">
    <location>
        <begin position="11"/>
        <end position="69"/>
    </location>
</feature>
<proteinExistence type="predicted"/>
<gene>
    <name evidence="3" type="ORF">SVIO_072980</name>
</gene>
<name>A0A4D4L6G6_STRVO</name>
<dbReference type="InterPro" id="IPR045853">
    <property type="entry name" value="Pep_chain_release_fac_I_sf"/>
</dbReference>
<comment type="caution">
    <text evidence="3">The sequence shown here is derived from an EMBL/GenBank/DDBJ whole genome shotgun (WGS) entry which is preliminary data.</text>
</comment>
<dbReference type="AlphaFoldDB" id="A0A4D4L6G6"/>
<dbReference type="Pfam" id="PF03462">
    <property type="entry name" value="PCRF"/>
    <property type="match status" value="1"/>
</dbReference>
<keyword evidence="4" id="KW-1185">Reference proteome</keyword>
<feature type="region of interest" description="Disordered" evidence="1">
    <location>
        <begin position="62"/>
        <end position="84"/>
    </location>
</feature>
<accession>A0A4D4L6G6</accession>